<evidence type="ECO:0000313" key="2">
    <source>
        <dbReference type="Proteomes" id="UP000001554"/>
    </source>
</evidence>
<dbReference type="Proteomes" id="UP000001554">
    <property type="component" value="Chromosome 16"/>
</dbReference>
<organism evidence="2 3">
    <name type="scientific">Branchiostoma floridae</name>
    <name type="common">Florida lancelet</name>
    <name type="synonym">Amphioxus</name>
    <dbReference type="NCBI Taxonomy" id="7739"/>
    <lineage>
        <taxon>Eukaryota</taxon>
        <taxon>Metazoa</taxon>
        <taxon>Chordata</taxon>
        <taxon>Cephalochordata</taxon>
        <taxon>Leptocardii</taxon>
        <taxon>Amphioxiformes</taxon>
        <taxon>Branchiostomatidae</taxon>
        <taxon>Branchiostoma</taxon>
    </lineage>
</organism>
<evidence type="ECO:0000256" key="1">
    <source>
        <dbReference type="SAM" id="MobiDB-lite"/>
    </source>
</evidence>
<keyword evidence="2" id="KW-1185">Reference proteome</keyword>
<feature type="compositionally biased region" description="Acidic residues" evidence="1">
    <location>
        <begin position="13"/>
        <end position="41"/>
    </location>
</feature>
<feature type="compositionally biased region" description="Polar residues" evidence="1">
    <location>
        <begin position="1"/>
        <end position="12"/>
    </location>
</feature>
<dbReference type="PANTHER" id="PTHR31751">
    <property type="entry name" value="SI:CH211-108C17.2-RELATED-RELATED"/>
    <property type="match status" value="1"/>
</dbReference>
<dbReference type="KEGG" id="bfo:118403520"/>
<proteinExistence type="predicted"/>
<accession>A0A9J7KDW6</accession>
<reference evidence="3" key="2">
    <citation type="submission" date="2025-08" db="UniProtKB">
        <authorList>
            <consortium name="RefSeq"/>
        </authorList>
    </citation>
    <scope>IDENTIFICATION</scope>
    <source>
        <strain evidence="3">S238N-H82</strain>
        <tissue evidence="3">Testes</tissue>
    </source>
</reference>
<dbReference type="OMA" id="FREYLMA"/>
<dbReference type="AlphaFoldDB" id="A0A9J7KDW6"/>
<dbReference type="RefSeq" id="XP_035658144.1">
    <property type="nucleotide sequence ID" value="XM_035802251.1"/>
</dbReference>
<feature type="region of interest" description="Disordered" evidence="1">
    <location>
        <begin position="1"/>
        <end position="41"/>
    </location>
</feature>
<gene>
    <name evidence="3" type="primary">LOC118403520</name>
</gene>
<dbReference type="GeneID" id="118403520"/>
<sequence length="530" mass="60784">MKDTSFHPSDFTSDSENEEEIDCGEDEGGDDGEDDFISGDDDSQYYVVHKDKIRERFKTCHCGEPLLITEQFTTGSMLTVKYECTSFHRGTWESQPKVGRMAEGNLLTSAAILFAGGSYQKFSDICNTLKLKLFSETYFMNVQRTFLLPAINDFYISQQEFTLDAFRNAGTESPEDQIQVTLLGDGRCDTPGHNAKYCSYSLMEETSQLILDFQLVQVSETTSSNAMERLGFERSLDFLEEEGIKIDCIVTDRHRGVGAVLKKRRDINHQFDLFHFAKSITKKLTQEASRRAKKDLGPWIKFIVNHLWHISDTCQGDDVLLQEKWLSMLKHIGNIHVFPENSIFTQCAHPHLDRADTDDIMWLRPGSPPHQALYNIATNKTLLKDLSHLTGFKHTGTVEVFHSMLLKYAPKRQHYFFHGMKGRLQLAVLDHNENVLREQAKTLEDEARRSAAFSKRTKRWVYRRLFEGKTYEFREYLMADVVRRQASGQYKCGKVVLPDPGPDISGNIAPEERGDKQAIIDGYMTRFGLR</sequence>
<dbReference type="PANTHER" id="PTHR31751:SF42">
    <property type="entry name" value="PROTEIN CBG10204"/>
    <property type="match status" value="1"/>
</dbReference>
<dbReference type="OrthoDB" id="5814287at2759"/>
<evidence type="ECO:0000313" key="3">
    <source>
        <dbReference type="RefSeq" id="XP_035658144.1"/>
    </source>
</evidence>
<name>A0A9J7KDW6_BRAFL</name>
<protein>
    <submittedName>
        <fullName evidence="3">Uncharacterized protein LOC118403520</fullName>
    </submittedName>
</protein>
<reference evidence="2" key="1">
    <citation type="journal article" date="2020" name="Nat. Ecol. Evol.">
        <title>Deeply conserved synteny resolves early events in vertebrate evolution.</title>
        <authorList>
            <person name="Simakov O."/>
            <person name="Marletaz F."/>
            <person name="Yue J.X."/>
            <person name="O'Connell B."/>
            <person name="Jenkins J."/>
            <person name="Brandt A."/>
            <person name="Calef R."/>
            <person name="Tung C.H."/>
            <person name="Huang T.K."/>
            <person name="Schmutz J."/>
            <person name="Satoh N."/>
            <person name="Yu J.K."/>
            <person name="Putnam N.H."/>
            <person name="Green R.E."/>
            <person name="Rokhsar D.S."/>
        </authorList>
    </citation>
    <scope>NUCLEOTIDE SEQUENCE [LARGE SCALE GENOMIC DNA]</scope>
    <source>
        <strain evidence="2">S238N-H82</strain>
    </source>
</reference>